<dbReference type="KEGG" id="bur:Bcep18194_A4770"/>
<dbReference type="Proteomes" id="UP000002705">
    <property type="component" value="Chromosome 1"/>
</dbReference>
<dbReference type="AlphaFoldDB" id="Q39GQ1"/>
<sequence>MKIKDIFDRQPRPPCSALLVLAPAKSSAKRTKHCPTPPSLPDDNANIKSFSTNRKLKIDSINAIFSRKRLQHEYKRFAATLCHPHYFQYMVNSIVNSRS</sequence>
<reference evidence="1" key="1">
    <citation type="submission" date="2009-01" db="EMBL/GenBank/DDBJ databases">
        <title>Complete sequence of chromosome 1 of Burkholderia sp. 383.</title>
        <authorList>
            <consortium name="US DOE Joint Genome Institute"/>
            <person name="Copeland A."/>
            <person name="Lucas S."/>
            <person name="Lapidus A."/>
            <person name="Barry K."/>
            <person name="Detter J.C."/>
            <person name="Glavina T."/>
            <person name="Hammon N."/>
            <person name="Israni S."/>
            <person name="Pitluck S."/>
            <person name="Chain P."/>
            <person name="Malfatti S."/>
            <person name="Shin M."/>
            <person name="Vergez L."/>
            <person name="Schmutz J."/>
            <person name="Larimer F."/>
            <person name="Land M."/>
            <person name="Kyrpides N."/>
            <person name="Lykidis A."/>
            <person name="Richardson P."/>
        </authorList>
    </citation>
    <scope>NUCLEOTIDE SEQUENCE</scope>
    <source>
        <strain evidence="1">383</strain>
    </source>
</reference>
<name>Q39GQ1_BURL3</name>
<evidence type="ECO:0000313" key="1">
    <source>
        <dbReference type="EMBL" id="ABB08365.1"/>
    </source>
</evidence>
<dbReference type="HOGENOM" id="CLU_2314894_0_0_4"/>
<organism evidence="1 2">
    <name type="scientific">Burkholderia lata (strain ATCC 17760 / DSM 23089 / LMG 22485 / NCIMB 9086 / R18194 / 383)</name>
    <dbReference type="NCBI Taxonomy" id="482957"/>
    <lineage>
        <taxon>Bacteria</taxon>
        <taxon>Pseudomonadati</taxon>
        <taxon>Pseudomonadota</taxon>
        <taxon>Betaproteobacteria</taxon>
        <taxon>Burkholderiales</taxon>
        <taxon>Burkholderiaceae</taxon>
        <taxon>Burkholderia</taxon>
        <taxon>Burkholderia cepacia complex</taxon>
    </lineage>
</organism>
<evidence type="ECO:0000313" key="2">
    <source>
        <dbReference type="Proteomes" id="UP000002705"/>
    </source>
</evidence>
<dbReference type="PATRIC" id="fig|482957.22.peg.1691"/>
<dbReference type="EMBL" id="CP000151">
    <property type="protein sequence ID" value="ABB08365.1"/>
    <property type="molecule type" value="Genomic_DNA"/>
</dbReference>
<proteinExistence type="predicted"/>
<accession>Q39GQ1</accession>
<gene>
    <name evidence="1" type="ordered locus">Bcep18194_A4770</name>
</gene>
<keyword evidence="2" id="KW-1185">Reference proteome</keyword>
<protein>
    <submittedName>
        <fullName evidence="1">Uncharacterized protein</fullName>
    </submittedName>
</protein>